<evidence type="ECO:0000256" key="3">
    <source>
        <dbReference type="ARBA" id="ARBA00022723"/>
    </source>
</evidence>
<keyword evidence="7" id="KW-0472">Membrane</keyword>
<dbReference type="EMBL" id="KZ819636">
    <property type="protein sequence ID" value="PWN89744.1"/>
    <property type="molecule type" value="Genomic_DNA"/>
</dbReference>
<proteinExistence type="inferred from homology"/>
<comment type="similarity">
    <text evidence="2 6">Belongs to the cytochrome P450 family.</text>
</comment>
<dbReference type="PANTHER" id="PTHR24305">
    <property type="entry name" value="CYTOCHROME P450"/>
    <property type="match status" value="1"/>
</dbReference>
<evidence type="ECO:0000313" key="9">
    <source>
        <dbReference type="Proteomes" id="UP000245768"/>
    </source>
</evidence>
<evidence type="ECO:0000313" key="8">
    <source>
        <dbReference type="EMBL" id="PWN89744.1"/>
    </source>
</evidence>
<dbReference type="PRINTS" id="PR00385">
    <property type="entry name" value="P450"/>
</dbReference>
<keyword evidence="6" id="KW-0560">Oxidoreductase</keyword>
<evidence type="ECO:0000256" key="7">
    <source>
        <dbReference type="SAM" id="Phobius"/>
    </source>
</evidence>
<dbReference type="GeneID" id="37045914"/>
<evidence type="ECO:0000256" key="6">
    <source>
        <dbReference type="RuleBase" id="RU000461"/>
    </source>
</evidence>
<dbReference type="InterPro" id="IPR001128">
    <property type="entry name" value="Cyt_P450"/>
</dbReference>
<evidence type="ECO:0000256" key="2">
    <source>
        <dbReference type="ARBA" id="ARBA00010617"/>
    </source>
</evidence>
<dbReference type="GO" id="GO:0004497">
    <property type="term" value="F:monooxygenase activity"/>
    <property type="evidence" value="ECO:0007669"/>
    <property type="project" value="UniProtKB-KW"/>
</dbReference>
<feature type="binding site" description="axial binding residue" evidence="5">
    <location>
        <position position="389"/>
    </location>
    <ligand>
        <name>heme</name>
        <dbReference type="ChEBI" id="CHEBI:30413"/>
    </ligand>
    <ligandPart>
        <name>Fe</name>
        <dbReference type="ChEBI" id="CHEBI:18248"/>
    </ligandPart>
</feature>
<dbReference type="AlphaFoldDB" id="A0A316YLR2"/>
<accession>A0A316YLR2</accession>
<keyword evidence="9" id="KW-1185">Reference proteome</keyword>
<dbReference type="PANTHER" id="PTHR24305:SF152">
    <property type="entry name" value="P450, PUTATIVE (EUROFUNG)-RELATED"/>
    <property type="match status" value="1"/>
</dbReference>
<dbReference type="OrthoDB" id="1470350at2759"/>
<keyword evidence="3 5" id="KW-0479">Metal-binding</keyword>
<dbReference type="GO" id="GO:0020037">
    <property type="term" value="F:heme binding"/>
    <property type="evidence" value="ECO:0007669"/>
    <property type="project" value="InterPro"/>
</dbReference>
<evidence type="ECO:0000256" key="1">
    <source>
        <dbReference type="ARBA" id="ARBA00001971"/>
    </source>
</evidence>
<gene>
    <name evidence="8" type="ORF">FA10DRAFT_285463</name>
</gene>
<reference evidence="8" key="1">
    <citation type="journal article" date="2018" name="Mol. Biol. Evol.">
        <title>Broad Genomic Sampling Reveals a Smut Pathogenic Ancestry of the Fungal Clade Ustilaginomycotina.</title>
        <authorList>
            <person name="Kijpornyongpan T."/>
            <person name="Mondo S.J."/>
            <person name="Barry K."/>
            <person name="Sandor L."/>
            <person name="Lee J."/>
            <person name="Lipzen A."/>
            <person name="Pangilinan J."/>
            <person name="LaButti K."/>
            <person name="Hainaut M."/>
            <person name="Henrissat B."/>
            <person name="Grigoriev I.V."/>
            <person name="Spatafora J.W."/>
            <person name="Aime M.C."/>
        </authorList>
    </citation>
    <scope>NUCLEOTIDE SEQUENCE [LARGE SCALE GENOMIC DNA]</scope>
    <source>
        <strain evidence="8">MCA 4198</strain>
    </source>
</reference>
<keyword evidence="5 6" id="KW-0349">Heme</keyword>
<dbReference type="InParanoid" id="A0A316YLR2"/>
<dbReference type="Gene3D" id="1.10.630.10">
    <property type="entry name" value="Cytochrome P450"/>
    <property type="match status" value="2"/>
</dbReference>
<dbReference type="SUPFAM" id="SSF48264">
    <property type="entry name" value="Cytochrome P450"/>
    <property type="match status" value="1"/>
</dbReference>
<dbReference type="PRINTS" id="PR00465">
    <property type="entry name" value="EP450IV"/>
</dbReference>
<evidence type="ECO:0000256" key="5">
    <source>
        <dbReference type="PIRSR" id="PIRSR602403-1"/>
    </source>
</evidence>
<sequence>MSLQVHLRFPTDFRSVLQALVLLSASTAIVLLYQWQSHVHRKKSNAETVVAVDPVELNSIPGPLEFRESHVFKKGPTTEHWNLLALHRQYGPVVRIGPTHVSVADFDSVNAIYRQATTFLKTDWYDLFTEKGKGVIFNIRNKELHAKRRRIVSHGFSLSSTRVMLPFIRTKALHMVAQLAESSEAQDAVDDENREDDPSELLSRIIIAKDPATGHAMDFQTLCMEARGFILAASDTTANTLTMAVNHISRSQSVWTQLHRELKEAIPSMEALQDSLQDASSYYTQLPFLVACIKETYRLSPAIAKLLPRQVPNRGCSLAGHHVPAGTIVGTSIFVQHRWDEDLWGPSDYADEFHPERWLESSQSSEAEVAKLKKMNSFLTPFSQGTRACLGRHIADMELHVVLATLFRFYQPVHVVTPVEEMKEQGFFISGPRGGKCLIQFKSVELQ</sequence>
<keyword evidence="7" id="KW-0812">Transmembrane</keyword>
<dbReference type="RefSeq" id="XP_025376942.1">
    <property type="nucleotide sequence ID" value="XM_025523998.1"/>
</dbReference>
<dbReference type="InterPro" id="IPR050121">
    <property type="entry name" value="Cytochrome_P450_monoxygenase"/>
</dbReference>
<evidence type="ECO:0000256" key="4">
    <source>
        <dbReference type="ARBA" id="ARBA00023004"/>
    </source>
</evidence>
<organism evidence="8 9">
    <name type="scientific">Acaromyces ingoldii</name>
    <dbReference type="NCBI Taxonomy" id="215250"/>
    <lineage>
        <taxon>Eukaryota</taxon>
        <taxon>Fungi</taxon>
        <taxon>Dikarya</taxon>
        <taxon>Basidiomycota</taxon>
        <taxon>Ustilaginomycotina</taxon>
        <taxon>Exobasidiomycetes</taxon>
        <taxon>Exobasidiales</taxon>
        <taxon>Cryptobasidiaceae</taxon>
        <taxon>Acaromyces</taxon>
    </lineage>
</organism>
<protein>
    <submittedName>
        <fullName evidence="8">Cytochrome P450</fullName>
    </submittedName>
</protein>
<dbReference type="GO" id="GO:0016705">
    <property type="term" value="F:oxidoreductase activity, acting on paired donors, with incorporation or reduction of molecular oxygen"/>
    <property type="evidence" value="ECO:0007669"/>
    <property type="project" value="InterPro"/>
</dbReference>
<dbReference type="InterPro" id="IPR002403">
    <property type="entry name" value="Cyt_P450_E_grp-IV"/>
</dbReference>
<name>A0A316YLR2_9BASI</name>
<keyword evidence="7" id="KW-1133">Transmembrane helix</keyword>
<keyword evidence="4 5" id="KW-0408">Iron</keyword>
<dbReference type="InterPro" id="IPR017972">
    <property type="entry name" value="Cyt_P450_CS"/>
</dbReference>
<dbReference type="Proteomes" id="UP000245768">
    <property type="component" value="Unassembled WGS sequence"/>
</dbReference>
<dbReference type="STRING" id="215250.A0A316YLR2"/>
<comment type="cofactor">
    <cofactor evidence="1 5">
        <name>heme</name>
        <dbReference type="ChEBI" id="CHEBI:30413"/>
    </cofactor>
</comment>
<dbReference type="Pfam" id="PF00067">
    <property type="entry name" value="p450"/>
    <property type="match status" value="1"/>
</dbReference>
<dbReference type="GO" id="GO:0005506">
    <property type="term" value="F:iron ion binding"/>
    <property type="evidence" value="ECO:0007669"/>
    <property type="project" value="InterPro"/>
</dbReference>
<dbReference type="InterPro" id="IPR036396">
    <property type="entry name" value="Cyt_P450_sf"/>
</dbReference>
<keyword evidence="6" id="KW-0503">Monooxygenase</keyword>
<feature type="transmembrane region" description="Helical" evidence="7">
    <location>
        <begin position="16"/>
        <end position="35"/>
    </location>
</feature>
<dbReference type="PROSITE" id="PS00086">
    <property type="entry name" value="CYTOCHROME_P450"/>
    <property type="match status" value="1"/>
</dbReference>